<organism evidence="2 3">
    <name type="scientific">Rossellomorea aquimaris</name>
    <dbReference type="NCBI Taxonomy" id="189382"/>
    <lineage>
        <taxon>Bacteria</taxon>
        <taxon>Bacillati</taxon>
        <taxon>Bacillota</taxon>
        <taxon>Bacilli</taxon>
        <taxon>Bacillales</taxon>
        <taxon>Bacillaceae</taxon>
        <taxon>Rossellomorea</taxon>
    </lineage>
</organism>
<dbReference type="RefSeq" id="WP_071618656.1">
    <property type="nucleotide sequence ID" value="NZ_MINN01000085.1"/>
</dbReference>
<proteinExistence type="predicted"/>
<dbReference type="EMBL" id="MINN01000085">
    <property type="protein sequence ID" value="OIU71270.1"/>
    <property type="molecule type" value="Genomic_DNA"/>
</dbReference>
<evidence type="ECO:0000313" key="3">
    <source>
        <dbReference type="Proteomes" id="UP000182062"/>
    </source>
</evidence>
<feature type="domain" description="YpoC-like" evidence="1">
    <location>
        <begin position="58"/>
        <end position="165"/>
    </location>
</feature>
<protein>
    <recommendedName>
        <fullName evidence="1">YpoC-like domain-containing protein</fullName>
    </recommendedName>
</protein>
<dbReference type="OrthoDB" id="2360594at2"/>
<dbReference type="InterPro" id="IPR048427">
    <property type="entry name" value="YpoC"/>
</dbReference>
<name>A0A1J6VZL0_9BACI</name>
<keyword evidence="3" id="KW-1185">Reference proteome</keyword>
<dbReference type="Proteomes" id="UP000182062">
    <property type="component" value="Unassembled WGS sequence"/>
</dbReference>
<sequence length="173" mass="20731">MTVVRLNIPDQLTDSFFFEKKEVSVCPERYMEEGNFFAQEILFYNGGEGNDFPWETEEQAVREILAAWNEVQDVIKERFTLRDGSERLFMKRGIALFYMILFWSNSQPVVLNEWKRQMEDLSLKPVNIEERLSFIRDNPRLYHSYVQLAGLFQEQHKQFAKDRAMYHSNKNKK</sequence>
<comment type="caution">
    <text evidence="2">The sequence shown here is derived from an EMBL/GenBank/DDBJ whole genome shotgun (WGS) entry which is preliminary data.</text>
</comment>
<evidence type="ECO:0000259" key="1">
    <source>
        <dbReference type="Pfam" id="PF21747"/>
    </source>
</evidence>
<dbReference type="AlphaFoldDB" id="A0A1J6VZL0"/>
<gene>
    <name evidence="2" type="ORF">BHE18_09555</name>
</gene>
<dbReference type="Pfam" id="PF21747">
    <property type="entry name" value="YpoC"/>
    <property type="match status" value="1"/>
</dbReference>
<accession>A0A1J6VZL0</accession>
<reference evidence="2 3" key="1">
    <citation type="submission" date="2016-09" db="EMBL/GenBank/DDBJ databases">
        <title>Bacillus aquimaris SAMM genome sequence reveals colonization and biosurfactant production capacities.</title>
        <authorList>
            <person name="Waghmode S.R."/>
            <person name="Suryavanshi M.V."/>
        </authorList>
    </citation>
    <scope>NUCLEOTIDE SEQUENCE [LARGE SCALE GENOMIC DNA]</scope>
    <source>
        <strain evidence="2 3">SAMM</strain>
    </source>
</reference>
<evidence type="ECO:0000313" key="2">
    <source>
        <dbReference type="EMBL" id="OIU71270.1"/>
    </source>
</evidence>